<proteinExistence type="predicted"/>
<organism evidence="2 3">
    <name type="scientific">Marinobacter litoralis</name>
    <dbReference type="NCBI Taxonomy" id="187981"/>
    <lineage>
        <taxon>Bacteria</taxon>
        <taxon>Pseudomonadati</taxon>
        <taxon>Pseudomonadota</taxon>
        <taxon>Gammaproteobacteria</taxon>
        <taxon>Pseudomonadales</taxon>
        <taxon>Marinobacteraceae</taxon>
        <taxon>Marinobacter</taxon>
    </lineage>
</organism>
<reference evidence="2 3" key="1">
    <citation type="submission" date="2018-08" db="EMBL/GenBank/DDBJ databases">
        <title>Whole Genome Sequence of the Moderate Halophilic Marine Bacterium Marinobacter litoralis Sw-45.</title>
        <authorList>
            <person name="Musa H."/>
        </authorList>
    </citation>
    <scope>NUCLEOTIDE SEQUENCE [LARGE SCALE GENOMIC DNA]</scope>
    <source>
        <strain evidence="2 3">Sw-45</strain>
    </source>
</reference>
<keyword evidence="3" id="KW-1185">Reference proteome</keyword>
<dbReference type="EMBL" id="QMDL01000004">
    <property type="protein sequence ID" value="RMJ02052.1"/>
    <property type="molecule type" value="Genomic_DNA"/>
</dbReference>
<gene>
    <name evidence="2" type="ORF">DOQ08_02843</name>
</gene>
<protein>
    <recommendedName>
        <fullName evidence="4">DUF599 domain-containing protein</fullName>
    </recommendedName>
</protein>
<dbReference type="InterPro" id="IPR006747">
    <property type="entry name" value="DUF599"/>
</dbReference>
<dbReference type="PANTHER" id="PTHR31881">
    <property type="match status" value="1"/>
</dbReference>
<feature type="transmembrane region" description="Helical" evidence="1">
    <location>
        <begin position="139"/>
        <end position="167"/>
    </location>
</feature>
<feature type="transmembrane region" description="Helical" evidence="1">
    <location>
        <begin position="25"/>
        <end position="45"/>
    </location>
</feature>
<dbReference type="Proteomes" id="UP000265903">
    <property type="component" value="Unassembled WGS sequence"/>
</dbReference>
<keyword evidence="1" id="KW-0472">Membrane</keyword>
<evidence type="ECO:0000256" key="1">
    <source>
        <dbReference type="SAM" id="Phobius"/>
    </source>
</evidence>
<feature type="transmembrane region" description="Helical" evidence="1">
    <location>
        <begin position="65"/>
        <end position="82"/>
    </location>
</feature>
<evidence type="ECO:0000313" key="3">
    <source>
        <dbReference type="Proteomes" id="UP000265903"/>
    </source>
</evidence>
<dbReference type="Pfam" id="PF04654">
    <property type="entry name" value="DUF599"/>
    <property type="match status" value="1"/>
</dbReference>
<sequence length="201" mass="22286">MRVMLKRENRIADTSAVGNLERNGAFFASSCLLILAGLLTALGYTSEAMEVFATMPFSFAPTREVWELRLVVLLVVFVYAFFKFTWAMRMYNFVAVMIGSAPLANDSKTSPAARETFARNAGHICNLAGDAFNLGLRSYYYALAVIVGFIHPLVFIAASTLVVIVLYRREFHSDALCALRDGKVFCEAKSTPQNATEKLKN</sequence>
<name>A0A3M2R9U7_9GAMM</name>
<comment type="caution">
    <text evidence="2">The sequence shown here is derived from an EMBL/GenBank/DDBJ whole genome shotgun (WGS) entry which is preliminary data.</text>
</comment>
<keyword evidence="1" id="KW-1133">Transmembrane helix</keyword>
<keyword evidence="1" id="KW-0812">Transmembrane</keyword>
<evidence type="ECO:0008006" key="4">
    <source>
        <dbReference type="Google" id="ProtNLM"/>
    </source>
</evidence>
<dbReference type="PANTHER" id="PTHR31881:SF6">
    <property type="entry name" value="OS09G0494600 PROTEIN"/>
    <property type="match status" value="1"/>
</dbReference>
<evidence type="ECO:0000313" key="2">
    <source>
        <dbReference type="EMBL" id="RMJ02052.1"/>
    </source>
</evidence>
<accession>A0A3M2R9U7</accession>
<dbReference type="AlphaFoldDB" id="A0A3M2R9U7"/>